<feature type="non-terminal residue" evidence="1">
    <location>
        <position position="87"/>
    </location>
</feature>
<accession>A0A0F9J0G4</accession>
<sequence>MNNCSCVYVGPEEDGNEFLKEKMVVAKKDYKCGECHNHYYHGWKTTLHSRQEQEVIIDGPDKNVLGDFSSKDTDLTFTLDDVDLLVG</sequence>
<dbReference type="EMBL" id="LAZR01017688">
    <property type="protein sequence ID" value="KKL99390.1"/>
    <property type="molecule type" value="Genomic_DNA"/>
</dbReference>
<comment type="caution">
    <text evidence="1">The sequence shown here is derived from an EMBL/GenBank/DDBJ whole genome shotgun (WGS) entry which is preliminary data.</text>
</comment>
<dbReference type="AlphaFoldDB" id="A0A0F9J0G4"/>
<organism evidence="1">
    <name type="scientific">marine sediment metagenome</name>
    <dbReference type="NCBI Taxonomy" id="412755"/>
    <lineage>
        <taxon>unclassified sequences</taxon>
        <taxon>metagenomes</taxon>
        <taxon>ecological metagenomes</taxon>
    </lineage>
</organism>
<evidence type="ECO:0000313" key="1">
    <source>
        <dbReference type="EMBL" id="KKL99390.1"/>
    </source>
</evidence>
<proteinExistence type="predicted"/>
<gene>
    <name evidence="1" type="ORF">LCGC14_1814850</name>
</gene>
<reference evidence="1" key="1">
    <citation type="journal article" date="2015" name="Nature">
        <title>Complex archaea that bridge the gap between prokaryotes and eukaryotes.</title>
        <authorList>
            <person name="Spang A."/>
            <person name="Saw J.H."/>
            <person name="Jorgensen S.L."/>
            <person name="Zaremba-Niedzwiedzka K."/>
            <person name="Martijn J."/>
            <person name="Lind A.E."/>
            <person name="van Eijk R."/>
            <person name="Schleper C."/>
            <person name="Guy L."/>
            <person name="Ettema T.J."/>
        </authorList>
    </citation>
    <scope>NUCLEOTIDE SEQUENCE</scope>
</reference>
<protein>
    <submittedName>
        <fullName evidence="1">Uncharacterized protein</fullName>
    </submittedName>
</protein>
<name>A0A0F9J0G4_9ZZZZ</name>